<dbReference type="EMBL" id="OZ021738">
    <property type="protein sequence ID" value="CAK9319440.1"/>
    <property type="molecule type" value="Genomic_DNA"/>
</dbReference>
<organism evidence="2 3">
    <name type="scientific">Citrullus colocynthis</name>
    <name type="common">colocynth</name>
    <dbReference type="NCBI Taxonomy" id="252529"/>
    <lineage>
        <taxon>Eukaryota</taxon>
        <taxon>Viridiplantae</taxon>
        <taxon>Streptophyta</taxon>
        <taxon>Embryophyta</taxon>
        <taxon>Tracheophyta</taxon>
        <taxon>Spermatophyta</taxon>
        <taxon>Magnoliopsida</taxon>
        <taxon>eudicotyledons</taxon>
        <taxon>Gunneridae</taxon>
        <taxon>Pentapetalae</taxon>
        <taxon>rosids</taxon>
        <taxon>fabids</taxon>
        <taxon>Cucurbitales</taxon>
        <taxon>Cucurbitaceae</taxon>
        <taxon>Benincaseae</taxon>
        <taxon>Citrullus</taxon>
    </lineage>
</organism>
<feature type="compositionally biased region" description="Basic residues" evidence="1">
    <location>
        <begin position="1"/>
        <end position="16"/>
    </location>
</feature>
<evidence type="ECO:0000256" key="1">
    <source>
        <dbReference type="SAM" id="MobiDB-lite"/>
    </source>
</evidence>
<evidence type="ECO:0000313" key="3">
    <source>
        <dbReference type="Proteomes" id="UP001642487"/>
    </source>
</evidence>
<feature type="region of interest" description="Disordered" evidence="1">
    <location>
        <begin position="1"/>
        <end position="23"/>
    </location>
</feature>
<keyword evidence="3" id="KW-1185">Reference proteome</keyword>
<accession>A0ABP0YG13</accession>
<proteinExistence type="predicted"/>
<evidence type="ECO:0000313" key="2">
    <source>
        <dbReference type="EMBL" id="CAK9319440.1"/>
    </source>
</evidence>
<dbReference type="Proteomes" id="UP001642487">
    <property type="component" value="Chromosome 4"/>
</dbReference>
<reference evidence="2 3" key="1">
    <citation type="submission" date="2024-03" db="EMBL/GenBank/DDBJ databases">
        <authorList>
            <person name="Gkanogiannis A."/>
            <person name="Becerra Lopez-Lavalle L."/>
        </authorList>
    </citation>
    <scope>NUCLEOTIDE SEQUENCE [LARGE SCALE GENOMIC DNA]</scope>
</reference>
<sequence length="77" mass="8828">VKRVLGKGCDKKKTRSLHGSISTQKALKSLRTSHLTPMTSPLEPLSPRWKRNWARGMDKRRGLLWKLRKNCGKFSSP</sequence>
<name>A0ABP0YG13_9ROSI</name>
<gene>
    <name evidence="2" type="ORF">CITCOLO1_LOCUS11445</name>
</gene>
<feature type="non-terminal residue" evidence="2">
    <location>
        <position position="1"/>
    </location>
</feature>
<protein>
    <submittedName>
        <fullName evidence="2">Uncharacterized protein</fullName>
    </submittedName>
</protein>